<reference evidence="5" key="1">
    <citation type="submission" date="2020-10" db="EMBL/GenBank/DDBJ databases">
        <authorList>
            <person name="Gilroy R."/>
        </authorList>
    </citation>
    <scope>NUCLEOTIDE SEQUENCE</scope>
    <source>
        <strain evidence="5">F6-4510</strain>
    </source>
</reference>
<comment type="similarity">
    <text evidence="1">Belongs to the bacterial solute-binding protein 5 family.</text>
</comment>
<dbReference type="GO" id="GO:0043190">
    <property type="term" value="C:ATP-binding cassette (ABC) transporter complex"/>
    <property type="evidence" value="ECO:0007669"/>
    <property type="project" value="InterPro"/>
</dbReference>
<dbReference type="GO" id="GO:1904680">
    <property type="term" value="F:peptide transmembrane transporter activity"/>
    <property type="evidence" value="ECO:0007669"/>
    <property type="project" value="TreeGrafter"/>
</dbReference>
<dbReference type="GO" id="GO:0015833">
    <property type="term" value="P:peptide transport"/>
    <property type="evidence" value="ECO:0007669"/>
    <property type="project" value="TreeGrafter"/>
</dbReference>
<protein>
    <submittedName>
        <fullName evidence="5">ABC transporter substrate-binding protein</fullName>
    </submittedName>
</protein>
<dbReference type="Gene3D" id="3.40.190.10">
    <property type="entry name" value="Periplasmic binding protein-like II"/>
    <property type="match status" value="1"/>
</dbReference>
<gene>
    <name evidence="5" type="ORF">IAC55_02390</name>
</gene>
<evidence type="ECO:0000256" key="2">
    <source>
        <dbReference type="ARBA" id="ARBA00022448"/>
    </source>
</evidence>
<dbReference type="Gene3D" id="3.10.105.10">
    <property type="entry name" value="Dipeptide-binding Protein, Domain 3"/>
    <property type="match status" value="1"/>
</dbReference>
<dbReference type="EMBL" id="JADIMX010000046">
    <property type="protein sequence ID" value="MBO8434159.1"/>
    <property type="molecule type" value="Genomic_DNA"/>
</dbReference>
<feature type="domain" description="Solute-binding protein family 5" evidence="4">
    <location>
        <begin position="78"/>
        <end position="432"/>
    </location>
</feature>
<sequence length="532" mass="58956">MGRLKFTLAGVLAITILITGCGKGENEKNQQIARNKDEIVMAIGSEPEGGFDPCTGWGRYGSPLFQSTLVKTDKDMNIVNDIATNYTVSEDNTVWVFDIRDDAYFTDGEKVTADDVVFTFNTAKNSGSIVDLTSMASVWAIDEDTVKFTLSYPQSAFIYTVAGTGIVPEHLYSESYGENPVGSGPYVLKQWDKGQQIILEANENYYGDIPNIKKVTILFMTEDSAFVATKSGQLDLAITTSNYADTNIDGMKAVSLKSIDNRGITLPVLPDSGEKTKDGYKIGNNVTSDVAVRRALSYGIDRNALVDSVLNGYGTPAYIECDGMPWGSENAFVEYDVEKAKKILEDAGWVDTNGDGIREKNGLNCEFKLFYNAGDSVRQALSVAVSQEAEELGIKIVLEGASWDIIDKEMYSSAVLMGWGAQNPLETYLLYHSDNVAKDYYNPESYTSDVVDYYINSAMMENDTEKANELWKKVQWDGSTGVSTEGDCPWVWLVNVDHIYYIRDGLDIGEQKIHPHGHAWPIVSNLEDWKWE</sequence>
<dbReference type="PANTHER" id="PTHR30290">
    <property type="entry name" value="PERIPLASMIC BINDING COMPONENT OF ABC TRANSPORTER"/>
    <property type="match status" value="1"/>
</dbReference>
<dbReference type="InterPro" id="IPR039424">
    <property type="entry name" value="SBP_5"/>
</dbReference>
<reference evidence="5" key="2">
    <citation type="journal article" date="2021" name="PeerJ">
        <title>Extensive microbial diversity within the chicken gut microbiome revealed by metagenomics and culture.</title>
        <authorList>
            <person name="Gilroy R."/>
            <person name="Ravi A."/>
            <person name="Getino M."/>
            <person name="Pursley I."/>
            <person name="Horton D.L."/>
            <person name="Alikhan N.F."/>
            <person name="Baker D."/>
            <person name="Gharbi K."/>
            <person name="Hall N."/>
            <person name="Watson M."/>
            <person name="Adriaenssens E.M."/>
            <person name="Foster-Nyarko E."/>
            <person name="Jarju S."/>
            <person name="Secka A."/>
            <person name="Antonio M."/>
            <person name="Oren A."/>
            <person name="Chaudhuri R.R."/>
            <person name="La Ragione R."/>
            <person name="Hildebrand F."/>
            <person name="Pallen M.J."/>
        </authorList>
    </citation>
    <scope>NUCLEOTIDE SEQUENCE</scope>
    <source>
        <strain evidence="5">F6-4510</strain>
    </source>
</reference>
<dbReference type="AlphaFoldDB" id="A0A9D9DZB3"/>
<dbReference type="InterPro" id="IPR030678">
    <property type="entry name" value="Peptide/Ni-bd"/>
</dbReference>
<evidence type="ECO:0000313" key="5">
    <source>
        <dbReference type="EMBL" id="MBO8434159.1"/>
    </source>
</evidence>
<evidence type="ECO:0000313" key="6">
    <source>
        <dbReference type="Proteomes" id="UP000823611"/>
    </source>
</evidence>
<dbReference type="InterPro" id="IPR000914">
    <property type="entry name" value="SBP_5_dom"/>
</dbReference>
<accession>A0A9D9DZB3</accession>
<evidence type="ECO:0000256" key="3">
    <source>
        <dbReference type="ARBA" id="ARBA00022729"/>
    </source>
</evidence>
<keyword evidence="2" id="KW-0813">Transport</keyword>
<dbReference type="PROSITE" id="PS51257">
    <property type="entry name" value="PROKAR_LIPOPROTEIN"/>
    <property type="match status" value="1"/>
</dbReference>
<name>A0A9D9DZB3_9FIRM</name>
<dbReference type="Proteomes" id="UP000823611">
    <property type="component" value="Unassembled WGS sequence"/>
</dbReference>
<keyword evidence="3" id="KW-0732">Signal</keyword>
<dbReference type="Pfam" id="PF00496">
    <property type="entry name" value="SBP_bac_5"/>
    <property type="match status" value="1"/>
</dbReference>
<dbReference type="SUPFAM" id="SSF53850">
    <property type="entry name" value="Periplasmic binding protein-like II"/>
    <property type="match status" value="1"/>
</dbReference>
<dbReference type="CDD" id="cd08518">
    <property type="entry name" value="PBP2_NikA_DppA_OppA_like_19"/>
    <property type="match status" value="1"/>
</dbReference>
<comment type="caution">
    <text evidence="5">The sequence shown here is derived from an EMBL/GenBank/DDBJ whole genome shotgun (WGS) entry which is preliminary data.</text>
</comment>
<evidence type="ECO:0000256" key="1">
    <source>
        <dbReference type="ARBA" id="ARBA00005695"/>
    </source>
</evidence>
<evidence type="ECO:0000259" key="4">
    <source>
        <dbReference type="Pfam" id="PF00496"/>
    </source>
</evidence>
<dbReference type="PIRSF" id="PIRSF002741">
    <property type="entry name" value="MppA"/>
    <property type="match status" value="1"/>
</dbReference>
<dbReference type="GO" id="GO:0042597">
    <property type="term" value="C:periplasmic space"/>
    <property type="evidence" value="ECO:0007669"/>
    <property type="project" value="UniProtKB-ARBA"/>
</dbReference>
<dbReference type="PANTHER" id="PTHR30290:SF9">
    <property type="entry name" value="OLIGOPEPTIDE-BINDING PROTEIN APPA"/>
    <property type="match status" value="1"/>
</dbReference>
<organism evidence="5 6">
    <name type="scientific">Candidatus Fimicola merdigallinarum</name>
    <dbReference type="NCBI Taxonomy" id="2840819"/>
    <lineage>
        <taxon>Bacteria</taxon>
        <taxon>Bacillati</taxon>
        <taxon>Bacillota</taxon>
        <taxon>Clostridia</taxon>
        <taxon>Lachnospirales</taxon>
        <taxon>Lachnospiraceae</taxon>
        <taxon>Lachnospiraceae incertae sedis</taxon>
        <taxon>Candidatus Fimicola</taxon>
    </lineage>
</organism>
<proteinExistence type="inferred from homology"/>